<protein>
    <submittedName>
        <fullName evidence="3">Alpha-taxilin</fullName>
    </submittedName>
</protein>
<evidence type="ECO:0000256" key="1">
    <source>
        <dbReference type="ARBA" id="ARBA00009550"/>
    </source>
</evidence>
<feature type="compositionally biased region" description="Low complexity" evidence="2">
    <location>
        <begin position="310"/>
        <end position="320"/>
    </location>
</feature>
<dbReference type="EMBL" id="GGYP01003317">
    <property type="protein sequence ID" value="MDE48088.1"/>
    <property type="molecule type" value="Transcribed_RNA"/>
</dbReference>
<dbReference type="GO" id="GO:0019905">
    <property type="term" value="F:syntaxin binding"/>
    <property type="evidence" value="ECO:0007669"/>
    <property type="project" value="InterPro"/>
</dbReference>
<dbReference type="PANTHER" id="PTHR16127:SF13">
    <property type="entry name" value="GH01188P"/>
    <property type="match status" value="1"/>
</dbReference>
<evidence type="ECO:0000313" key="3">
    <source>
        <dbReference type="EMBL" id="MDE48088.1"/>
    </source>
</evidence>
<sequence length="348" mass="39860">MSRQVDQLKLQNEFQQQEIGKLRLIKERLADLCRELQKSNNQIRIESLALIKGEQHKAKEQADKIQTTLAGVMKLFDENQQRNLSLKQENIDLQTKLKQLLEHCENWEQCVETAIKQRDIENRLVKTELTRLSLIRTEEQERFLKEKHDLLKALELMKTHQSRVEDKEAKLRSDLSSYANKYDQCQELIQNGLGKFQVESKRMLKQIEQSRQDYVALLNKYEASNKKIKQLLEEKHAWMKSTVQTSKKLETLEKLCRSLKSENDRLVRESSGSNNNNNRGAGGSLVETTTTGVGSSSIEPQEITCKGPNTTSVITTTPTTGQPDESPTGESLGQRVPLVIITNDQSQV</sequence>
<organism evidence="3">
    <name type="scientific">Aceria tosichella</name>
    <name type="common">wheat curl mite</name>
    <dbReference type="NCBI Taxonomy" id="561515"/>
    <lineage>
        <taxon>Eukaryota</taxon>
        <taxon>Metazoa</taxon>
        <taxon>Ecdysozoa</taxon>
        <taxon>Arthropoda</taxon>
        <taxon>Chelicerata</taxon>
        <taxon>Arachnida</taxon>
        <taxon>Acari</taxon>
        <taxon>Acariformes</taxon>
        <taxon>Trombidiformes</taxon>
        <taxon>Prostigmata</taxon>
        <taxon>Eupodina</taxon>
        <taxon>Eriophyoidea</taxon>
        <taxon>Eriophyidae</taxon>
        <taxon>Eriophyinae</taxon>
        <taxon>Aceriini</taxon>
        <taxon>Aceria</taxon>
    </lineage>
</organism>
<dbReference type="InterPro" id="IPR026183">
    <property type="entry name" value="Taxilin_fam"/>
</dbReference>
<evidence type="ECO:0000256" key="2">
    <source>
        <dbReference type="SAM" id="MobiDB-lite"/>
    </source>
</evidence>
<comment type="similarity">
    <text evidence="1">Belongs to the taxilin family.</text>
</comment>
<feature type="region of interest" description="Disordered" evidence="2">
    <location>
        <begin position="263"/>
        <end position="336"/>
    </location>
</feature>
<gene>
    <name evidence="3" type="primary">TXLNA</name>
    <name evidence="3" type="ORF">g.14667</name>
</gene>
<reference evidence="3" key="1">
    <citation type="submission" date="2018-10" db="EMBL/GenBank/DDBJ databases">
        <title>Transcriptome assembly of Aceria tosichella (Wheat curl mite) Type 2.</title>
        <authorList>
            <person name="Scully E.D."/>
            <person name="Geib S.M."/>
            <person name="Palmer N.A."/>
            <person name="Gupta A.K."/>
            <person name="Sarath G."/>
            <person name="Tatineni S."/>
        </authorList>
    </citation>
    <scope>NUCLEOTIDE SEQUENCE</scope>
    <source>
        <strain evidence="3">LincolnNE</strain>
    </source>
</reference>
<feature type="compositionally biased region" description="Polar residues" evidence="2">
    <location>
        <begin position="321"/>
        <end position="331"/>
    </location>
</feature>
<dbReference type="AlphaFoldDB" id="A0A6G1SCG2"/>
<dbReference type="PANTHER" id="PTHR16127">
    <property type="entry name" value="TAXILIN"/>
    <property type="match status" value="1"/>
</dbReference>
<accession>A0A6G1SCG2</accession>
<feature type="compositionally biased region" description="Low complexity" evidence="2">
    <location>
        <begin position="270"/>
        <end position="297"/>
    </location>
</feature>
<proteinExistence type="inferred from homology"/>
<name>A0A6G1SCG2_9ACAR</name>
<dbReference type="Pfam" id="PF09728">
    <property type="entry name" value="Taxilin"/>
    <property type="match status" value="1"/>
</dbReference>